<feature type="transmembrane region" description="Helical" evidence="2">
    <location>
        <begin position="6"/>
        <end position="23"/>
    </location>
</feature>
<dbReference type="OrthoDB" id="203198at2157"/>
<organism evidence="3 4">
    <name type="scientific">Natrinema saccharevitans</name>
    <dbReference type="NCBI Taxonomy" id="301967"/>
    <lineage>
        <taxon>Archaea</taxon>
        <taxon>Methanobacteriati</taxon>
        <taxon>Methanobacteriota</taxon>
        <taxon>Stenosarchaea group</taxon>
        <taxon>Halobacteria</taxon>
        <taxon>Halobacteriales</taxon>
        <taxon>Natrialbaceae</taxon>
        <taxon>Natrinema</taxon>
    </lineage>
</organism>
<keyword evidence="2" id="KW-0472">Membrane</keyword>
<comment type="caution">
    <text evidence="3">The sequence shown here is derived from an EMBL/GenBank/DDBJ whole genome shotgun (WGS) entry which is preliminary data.</text>
</comment>
<dbReference type="AlphaFoldDB" id="A0A1S8AQY1"/>
<evidence type="ECO:0000256" key="2">
    <source>
        <dbReference type="SAM" id="Phobius"/>
    </source>
</evidence>
<evidence type="ECO:0000256" key="1">
    <source>
        <dbReference type="SAM" id="MobiDB-lite"/>
    </source>
</evidence>
<reference evidence="4" key="1">
    <citation type="submission" date="2016-04" db="EMBL/GenBank/DDBJ databases">
        <authorList>
            <person name="Chen S.-C."/>
            <person name="Lai M.-C."/>
        </authorList>
    </citation>
    <scope>NUCLEOTIDE SEQUENCE [LARGE SCALE GENOMIC DNA]</scope>
    <source>
        <strain evidence="4">AB14</strain>
    </source>
</reference>
<name>A0A1S8AQY1_9EURY</name>
<keyword evidence="2" id="KW-1133">Transmembrane helix</keyword>
<accession>A0A1S8AQY1</accession>
<feature type="region of interest" description="Disordered" evidence="1">
    <location>
        <begin position="81"/>
        <end position="104"/>
    </location>
</feature>
<sequence>MSELAVVGVVSVGSLLIAWMLSVRYQNESRALESAVRIPFNLAWMLAAFFMILGGYWKSGAFLLSLWGYFFFSNAKRVREDDLTSSPSGWRQKAANWSPYDRSG</sequence>
<evidence type="ECO:0000313" key="3">
    <source>
        <dbReference type="EMBL" id="OLZ39070.1"/>
    </source>
</evidence>
<dbReference type="Proteomes" id="UP000189370">
    <property type="component" value="Unassembled WGS sequence"/>
</dbReference>
<feature type="transmembrane region" description="Helical" evidence="2">
    <location>
        <begin position="35"/>
        <end position="57"/>
    </location>
</feature>
<keyword evidence="2" id="KW-0812">Transmembrane</keyword>
<evidence type="ECO:0000313" key="4">
    <source>
        <dbReference type="Proteomes" id="UP000189370"/>
    </source>
</evidence>
<gene>
    <name evidence="3" type="ORF">A6E15_19085</name>
</gene>
<dbReference type="EMBL" id="LWLN01000003">
    <property type="protein sequence ID" value="OLZ39070.1"/>
    <property type="molecule type" value="Genomic_DNA"/>
</dbReference>
<proteinExistence type="predicted"/>
<keyword evidence="4" id="KW-1185">Reference proteome</keyword>
<dbReference type="STRING" id="301967.A6E15_19085"/>
<protein>
    <submittedName>
        <fullName evidence="3">Uncharacterized protein</fullName>
    </submittedName>
</protein>
<dbReference type="RefSeq" id="WP_076148805.1">
    <property type="nucleotide sequence ID" value="NZ_LWLN01000003.1"/>
</dbReference>